<accession>A0A3P7L486</accession>
<dbReference type="OrthoDB" id="205662at2759"/>
<name>A0A3P7L486_STRVU</name>
<dbReference type="Proteomes" id="UP000270094">
    <property type="component" value="Unassembled WGS sequence"/>
</dbReference>
<feature type="region of interest" description="Disordered" evidence="1">
    <location>
        <begin position="48"/>
        <end position="91"/>
    </location>
</feature>
<proteinExistence type="predicted"/>
<protein>
    <submittedName>
        <fullName evidence="2">Uncharacterized protein</fullName>
    </submittedName>
</protein>
<keyword evidence="3" id="KW-1185">Reference proteome</keyword>
<gene>
    <name evidence="2" type="ORF">SVUK_LOCUS9210</name>
</gene>
<organism evidence="2 3">
    <name type="scientific">Strongylus vulgaris</name>
    <name type="common">Blood worm</name>
    <dbReference type="NCBI Taxonomy" id="40348"/>
    <lineage>
        <taxon>Eukaryota</taxon>
        <taxon>Metazoa</taxon>
        <taxon>Ecdysozoa</taxon>
        <taxon>Nematoda</taxon>
        <taxon>Chromadorea</taxon>
        <taxon>Rhabditida</taxon>
        <taxon>Rhabditina</taxon>
        <taxon>Rhabditomorpha</taxon>
        <taxon>Strongyloidea</taxon>
        <taxon>Strongylidae</taxon>
        <taxon>Strongylus</taxon>
    </lineage>
</organism>
<feature type="compositionally biased region" description="Basic and acidic residues" evidence="1">
    <location>
        <begin position="50"/>
        <end position="64"/>
    </location>
</feature>
<evidence type="ECO:0000313" key="3">
    <source>
        <dbReference type="Proteomes" id="UP000270094"/>
    </source>
</evidence>
<evidence type="ECO:0000256" key="1">
    <source>
        <dbReference type="SAM" id="MobiDB-lite"/>
    </source>
</evidence>
<reference evidence="2 3" key="1">
    <citation type="submission" date="2018-11" db="EMBL/GenBank/DDBJ databases">
        <authorList>
            <consortium name="Pathogen Informatics"/>
        </authorList>
    </citation>
    <scope>NUCLEOTIDE SEQUENCE [LARGE SCALE GENOMIC DNA]</scope>
</reference>
<dbReference type="AlphaFoldDB" id="A0A3P7L486"/>
<dbReference type="EMBL" id="UYYB01034768">
    <property type="protein sequence ID" value="VDM74212.1"/>
    <property type="molecule type" value="Genomic_DNA"/>
</dbReference>
<sequence>MRAVGEKACLPLLSDILEDKLKMGKIKEFYQKACEEAGPEVITQMVQSIHKADAPTSKKADNAKRGAPSARDSSSERRSTSAQEEEANGDDEQFCCPVAVLGKGLVDFLEHSS</sequence>
<evidence type="ECO:0000313" key="2">
    <source>
        <dbReference type="EMBL" id="VDM74212.1"/>
    </source>
</evidence>